<organism evidence="3 4">
    <name type="scientific">Streptomyces tremellae</name>
    <dbReference type="NCBI Taxonomy" id="1124239"/>
    <lineage>
        <taxon>Bacteria</taxon>
        <taxon>Bacillati</taxon>
        <taxon>Actinomycetota</taxon>
        <taxon>Actinomycetes</taxon>
        <taxon>Kitasatosporales</taxon>
        <taxon>Streptomycetaceae</taxon>
        <taxon>Streptomyces</taxon>
    </lineage>
</organism>
<name>A0ABP7ELX7_9ACTN</name>
<dbReference type="PANTHER" id="PTHR46211">
    <property type="entry name" value="GLYCEROPHOSPHORYL DIESTER PHOSPHODIESTERASE"/>
    <property type="match status" value="1"/>
</dbReference>
<feature type="domain" description="GP-PDE" evidence="2">
    <location>
        <begin position="66"/>
        <end position="294"/>
    </location>
</feature>
<dbReference type="PROSITE" id="PS51704">
    <property type="entry name" value="GP_PDE"/>
    <property type="match status" value="1"/>
</dbReference>
<evidence type="ECO:0000313" key="4">
    <source>
        <dbReference type="Proteomes" id="UP001499884"/>
    </source>
</evidence>
<evidence type="ECO:0000259" key="2">
    <source>
        <dbReference type="PROSITE" id="PS51704"/>
    </source>
</evidence>
<keyword evidence="1" id="KW-0732">Signal</keyword>
<comment type="caution">
    <text evidence="3">The sequence shown here is derived from an EMBL/GenBank/DDBJ whole genome shotgun (WGS) entry which is preliminary data.</text>
</comment>
<dbReference type="Pfam" id="PF03009">
    <property type="entry name" value="GDPD"/>
    <property type="match status" value="1"/>
</dbReference>
<evidence type="ECO:0000256" key="1">
    <source>
        <dbReference type="SAM" id="SignalP"/>
    </source>
</evidence>
<reference evidence="4" key="1">
    <citation type="journal article" date="2019" name="Int. J. Syst. Evol. Microbiol.">
        <title>The Global Catalogue of Microorganisms (GCM) 10K type strain sequencing project: providing services to taxonomists for standard genome sequencing and annotation.</title>
        <authorList>
            <consortium name="The Broad Institute Genomics Platform"/>
            <consortium name="The Broad Institute Genome Sequencing Center for Infectious Disease"/>
            <person name="Wu L."/>
            <person name="Ma J."/>
        </authorList>
    </citation>
    <scope>NUCLEOTIDE SEQUENCE [LARGE SCALE GENOMIC DNA]</scope>
    <source>
        <strain evidence="4">JCM 30846</strain>
    </source>
</reference>
<dbReference type="PANTHER" id="PTHR46211:SF14">
    <property type="entry name" value="GLYCEROPHOSPHODIESTER PHOSPHODIESTERASE"/>
    <property type="match status" value="1"/>
</dbReference>
<feature type="signal peptide" evidence="1">
    <location>
        <begin position="1"/>
        <end position="21"/>
    </location>
</feature>
<dbReference type="CDD" id="cd08566">
    <property type="entry name" value="GDPD_AtGDE_like"/>
    <property type="match status" value="1"/>
</dbReference>
<proteinExistence type="predicted"/>
<feature type="chain" id="PRO_5046847638" description="GP-PDE domain-containing protein" evidence="1">
    <location>
        <begin position="22"/>
        <end position="294"/>
    </location>
</feature>
<protein>
    <recommendedName>
        <fullName evidence="2">GP-PDE domain-containing protein</fullName>
    </recommendedName>
</protein>
<dbReference type="RefSeq" id="WP_345643013.1">
    <property type="nucleotide sequence ID" value="NZ_BAABEP010000006.1"/>
</dbReference>
<dbReference type="Proteomes" id="UP001499884">
    <property type="component" value="Unassembled WGS sequence"/>
</dbReference>
<gene>
    <name evidence="3" type="ORF">GCM10023082_15600</name>
</gene>
<keyword evidence="4" id="KW-1185">Reference proteome</keyword>
<dbReference type="Gene3D" id="3.20.20.190">
    <property type="entry name" value="Phosphatidylinositol (PI) phosphodiesterase"/>
    <property type="match status" value="1"/>
</dbReference>
<dbReference type="EMBL" id="BAABEP010000006">
    <property type="protein sequence ID" value="GAA3718988.1"/>
    <property type="molecule type" value="Genomic_DNA"/>
</dbReference>
<sequence length="294" mass="30616">MGVRRRSGPVLGAAVRAAAVAAVVAATGAWTLDAGQLGTGQAAGPARAAAHRAVLAPVSFAALPRRVLDAHRGGGGEPGIRENSISGAEKSLASGRVQVLDIDTRRLKDGTPVLMHDATVDRTTDHTGPVSGYTPATWKQVRLDTGGGAPEPAPTLDQYLDALGGRAVITVEAKDASEVPTLASMIKGRGLTPSVLVNTNDPAVARRIHAAGLLTHLWRSATQLAHDDPRAWTGFVDLLDIDHRATDAQVGAAVHSGVPRVWAHTLTTAAQRDRMLALGVQGIITDYPLSLDQR</sequence>
<accession>A0ABP7ELX7</accession>
<dbReference type="SUPFAM" id="SSF51695">
    <property type="entry name" value="PLC-like phosphodiesterases"/>
    <property type="match status" value="1"/>
</dbReference>
<evidence type="ECO:0000313" key="3">
    <source>
        <dbReference type="EMBL" id="GAA3718988.1"/>
    </source>
</evidence>
<dbReference type="InterPro" id="IPR030395">
    <property type="entry name" value="GP_PDE_dom"/>
</dbReference>
<dbReference type="InterPro" id="IPR017946">
    <property type="entry name" value="PLC-like_Pdiesterase_TIM-brl"/>
</dbReference>